<protein>
    <submittedName>
        <fullName evidence="2">Uncharacterized protein</fullName>
    </submittedName>
</protein>
<dbReference type="AlphaFoldDB" id="A0A943A737"/>
<gene>
    <name evidence="2" type="ORF">KHZ90_09685</name>
</gene>
<dbReference type="EMBL" id="JAGZMU010000008">
    <property type="protein sequence ID" value="MBS4894026.1"/>
    <property type="molecule type" value="Genomic_DNA"/>
</dbReference>
<evidence type="ECO:0000313" key="2">
    <source>
        <dbReference type="EMBL" id="MBS4894026.1"/>
    </source>
</evidence>
<organism evidence="2 3">
    <name type="scientific">Veillonella parvula</name>
    <name type="common">Staphylococcus parvulus</name>
    <dbReference type="NCBI Taxonomy" id="29466"/>
    <lineage>
        <taxon>Bacteria</taxon>
        <taxon>Bacillati</taxon>
        <taxon>Bacillota</taxon>
        <taxon>Negativicutes</taxon>
        <taxon>Veillonellales</taxon>
        <taxon>Veillonellaceae</taxon>
        <taxon>Veillonella</taxon>
    </lineage>
</organism>
<keyword evidence="1" id="KW-0175">Coiled coil</keyword>
<dbReference type="RefSeq" id="WP_278468472.1">
    <property type="nucleotide sequence ID" value="NZ_JAGZMU010000008.1"/>
</dbReference>
<evidence type="ECO:0000256" key="1">
    <source>
        <dbReference type="SAM" id="Coils"/>
    </source>
</evidence>
<comment type="caution">
    <text evidence="2">The sequence shown here is derived from an EMBL/GenBank/DDBJ whole genome shotgun (WGS) entry which is preliminary data.</text>
</comment>
<dbReference type="Proteomes" id="UP000778864">
    <property type="component" value="Unassembled WGS sequence"/>
</dbReference>
<name>A0A943A737_VEIPA</name>
<proteinExistence type="predicted"/>
<reference evidence="2" key="1">
    <citation type="submission" date="2021-02" db="EMBL/GenBank/DDBJ databases">
        <title>Infant gut strain persistence is associated with maternal origin, phylogeny, and functional potential including surface adhesion and iron acquisition.</title>
        <authorList>
            <person name="Lou Y.C."/>
        </authorList>
    </citation>
    <scope>NUCLEOTIDE SEQUENCE</scope>
    <source>
        <strain evidence="2">L3_108_031G1_dasL3_108_031G1_concoct_20</strain>
    </source>
</reference>
<evidence type="ECO:0000313" key="3">
    <source>
        <dbReference type="Proteomes" id="UP000778864"/>
    </source>
</evidence>
<feature type="coiled-coil region" evidence="1">
    <location>
        <begin position="27"/>
        <end position="75"/>
    </location>
</feature>
<accession>A0A943A737</accession>
<sequence>MRIRKENLLNAMMSEVTKDHIRLRMAYKKLAAENIRLKNELELSESLNEIKDNELENLREELFETKERIYKLELIKDRVMTVEDMEEVGQLEFSDELINAYKEEYGSLDNENTYNDGDYKKLSKYN</sequence>